<evidence type="ECO:0000256" key="9">
    <source>
        <dbReference type="ARBA" id="ARBA00023012"/>
    </source>
</evidence>
<sequence length="450" mass="50628">MRRLKLSTKITWNYALIFTSILLIINLAVFFSTQLYNRLSANNEVEQLAESLEERLLSGEALSRAMFLEEGILYPLYAEAESGGVLLKSEDLLTLTNREEWFIERTLGEELKSSDDLVIEELRVAAPLGIVTLRVVKDLSVYHFMNSVTLVTLIIASLLGILVSYVVGYFMSRQSFQPILAMTKSAAAIGPSNLHDRIEVPEVKDELKELSETFNGLLDRIDDAYSKQAQFVSDASHELRTPLTVIKGYNDLLNRWGKDDPEILSEAIEAIRLETDNMSMLVENLLFIAKGENRKMKLSPGAFSVKELLTETAKDFSLSVPSRVFQVEAEEFVVTQDRRMIKQLLRIFLENSVKFTKEGSTITLRTKEMGDRYCLQVEDQGEGIAKEDLKNVFERFYVGEKARTKDKAGSGLGLSIAKWIVDTHGGTVQAKSTLGKGTTMEVELPKIMQI</sequence>
<reference evidence="14 15" key="1">
    <citation type="submission" date="2016-10" db="EMBL/GenBank/DDBJ databases">
        <authorList>
            <person name="de Groot N.N."/>
        </authorList>
    </citation>
    <scope>NUCLEOTIDE SEQUENCE [LARGE SCALE GENOMIC DNA]</scope>
    <source>
        <strain evidence="14 15">CGMCC 1.5058</strain>
    </source>
</reference>
<evidence type="ECO:0000256" key="8">
    <source>
        <dbReference type="ARBA" id="ARBA00022989"/>
    </source>
</evidence>
<dbReference type="InterPro" id="IPR003660">
    <property type="entry name" value="HAMP_dom"/>
</dbReference>
<dbReference type="SMART" id="SM00387">
    <property type="entry name" value="HATPase_c"/>
    <property type="match status" value="1"/>
</dbReference>
<dbReference type="Proteomes" id="UP000183255">
    <property type="component" value="Unassembled WGS sequence"/>
</dbReference>
<dbReference type="InterPro" id="IPR003594">
    <property type="entry name" value="HATPase_dom"/>
</dbReference>
<protein>
    <recommendedName>
        <fullName evidence="3">histidine kinase</fullName>
        <ecNumber evidence="3">2.7.13.3</ecNumber>
    </recommendedName>
</protein>
<dbReference type="FunFam" id="1.10.287.130:FF:000001">
    <property type="entry name" value="Two-component sensor histidine kinase"/>
    <property type="match status" value="1"/>
</dbReference>
<dbReference type="PANTHER" id="PTHR45436:SF5">
    <property type="entry name" value="SENSOR HISTIDINE KINASE TRCS"/>
    <property type="match status" value="1"/>
</dbReference>
<dbReference type="InterPro" id="IPR005467">
    <property type="entry name" value="His_kinase_dom"/>
</dbReference>
<dbReference type="GO" id="GO:0000155">
    <property type="term" value="F:phosphorelay sensor kinase activity"/>
    <property type="evidence" value="ECO:0007669"/>
    <property type="project" value="InterPro"/>
</dbReference>
<keyword evidence="6 11" id="KW-0812">Transmembrane</keyword>
<keyword evidence="4" id="KW-0597">Phosphoprotein</keyword>
<feature type="domain" description="Histidine kinase" evidence="12">
    <location>
        <begin position="234"/>
        <end position="448"/>
    </location>
</feature>
<evidence type="ECO:0000256" key="2">
    <source>
        <dbReference type="ARBA" id="ARBA00004370"/>
    </source>
</evidence>
<dbReference type="SUPFAM" id="SSF55874">
    <property type="entry name" value="ATPase domain of HSP90 chaperone/DNA topoisomerase II/histidine kinase"/>
    <property type="match status" value="1"/>
</dbReference>
<dbReference type="Pfam" id="PF00512">
    <property type="entry name" value="HisKA"/>
    <property type="match status" value="1"/>
</dbReference>
<dbReference type="Pfam" id="PF00672">
    <property type="entry name" value="HAMP"/>
    <property type="match status" value="1"/>
</dbReference>
<dbReference type="PRINTS" id="PR00344">
    <property type="entry name" value="BCTRLSENSOR"/>
</dbReference>
<dbReference type="SMART" id="SM00388">
    <property type="entry name" value="HisKA"/>
    <property type="match status" value="1"/>
</dbReference>
<evidence type="ECO:0000256" key="1">
    <source>
        <dbReference type="ARBA" id="ARBA00000085"/>
    </source>
</evidence>
<keyword evidence="9" id="KW-0902">Two-component regulatory system</keyword>
<dbReference type="SUPFAM" id="SSF47384">
    <property type="entry name" value="Homodimeric domain of signal transducing histidine kinase"/>
    <property type="match status" value="1"/>
</dbReference>
<dbReference type="EMBL" id="FNDZ01000005">
    <property type="protein sequence ID" value="SDI89187.1"/>
    <property type="molecule type" value="Genomic_DNA"/>
</dbReference>
<gene>
    <name evidence="14" type="ORF">SAMN05421804_10536</name>
</gene>
<dbReference type="InterPro" id="IPR036890">
    <property type="entry name" value="HATPase_C_sf"/>
</dbReference>
<dbReference type="SUPFAM" id="SSF158472">
    <property type="entry name" value="HAMP domain-like"/>
    <property type="match status" value="1"/>
</dbReference>
<comment type="subcellular location">
    <subcellularLocation>
        <location evidence="2">Membrane</location>
    </subcellularLocation>
</comment>
<dbReference type="Gene3D" id="6.10.340.10">
    <property type="match status" value="1"/>
</dbReference>
<dbReference type="FunFam" id="3.30.565.10:FF:000006">
    <property type="entry name" value="Sensor histidine kinase WalK"/>
    <property type="match status" value="1"/>
</dbReference>
<dbReference type="PROSITE" id="PS50109">
    <property type="entry name" value="HIS_KIN"/>
    <property type="match status" value="1"/>
</dbReference>
<dbReference type="PROSITE" id="PS50885">
    <property type="entry name" value="HAMP"/>
    <property type="match status" value="1"/>
</dbReference>
<evidence type="ECO:0000256" key="6">
    <source>
        <dbReference type="ARBA" id="ARBA00022692"/>
    </source>
</evidence>
<organism evidence="14 15">
    <name type="scientific">Proteiniclasticum ruminis</name>
    <dbReference type="NCBI Taxonomy" id="398199"/>
    <lineage>
        <taxon>Bacteria</taxon>
        <taxon>Bacillati</taxon>
        <taxon>Bacillota</taxon>
        <taxon>Clostridia</taxon>
        <taxon>Eubacteriales</taxon>
        <taxon>Clostridiaceae</taxon>
        <taxon>Proteiniclasticum</taxon>
    </lineage>
</organism>
<comment type="catalytic activity">
    <reaction evidence="1">
        <text>ATP + protein L-histidine = ADP + protein N-phospho-L-histidine.</text>
        <dbReference type="EC" id="2.7.13.3"/>
    </reaction>
</comment>
<evidence type="ECO:0000313" key="15">
    <source>
        <dbReference type="Proteomes" id="UP000183255"/>
    </source>
</evidence>
<dbReference type="Gene3D" id="3.30.565.10">
    <property type="entry name" value="Histidine kinase-like ATPase, C-terminal domain"/>
    <property type="match status" value="1"/>
</dbReference>
<dbReference type="CDD" id="cd00075">
    <property type="entry name" value="HATPase"/>
    <property type="match status" value="1"/>
</dbReference>
<evidence type="ECO:0000256" key="3">
    <source>
        <dbReference type="ARBA" id="ARBA00012438"/>
    </source>
</evidence>
<evidence type="ECO:0000259" key="13">
    <source>
        <dbReference type="PROSITE" id="PS50885"/>
    </source>
</evidence>
<evidence type="ECO:0000256" key="4">
    <source>
        <dbReference type="ARBA" id="ARBA00022553"/>
    </source>
</evidence>
<dbReference type="InterPro" id="IPR003661">
    <property type="entry name" value="HisK_dim/P_dom"/>
</dbReference>
<dbReference type="SMART" id="SM00304">
    <property type="entry name" value="HAMP"/>
    <property type="match status" value="1"/>
</dbReference>
<dbReference type="CDD" id="cd06225">
    <property type="entry name" value="HAMP"/>
    <property type="match status" value="1"/>
</dbReference>
<evidence type="ECO:0000313" key="14">
    <source>
        <dbReference type="EMBL" id="SDI89187.1"/>
    </source>
</evidence>
<evidence type="ECO:0000256" key="5">
    <source>
        <dbReference type="ARBA" id="ARBA00022679"/>
    </source>
</evidence>
<feature type="transmembrane region" description="Helical" evidence="11">
    <location>
        <begin position="12"/>
        <end position="31"/>
    </location>
</feature>
<evidence type="ECO:0000256" key="10">
    <source>
        <dbReference type="ARBA" id="ARBA00023136"/>
    </source>
</evidence>
<name>A0A1G8P9X0_9CLOT</name>
<keyword evidence="8 11" id="KW-1133">Transmembrane helix</keyword>
<keyword evidence="10 11" id="KW-0472">Membrane</keyword>
<dbReference type="InterPro" id="IPR036097">
    <property type="entry name" value="HisK_dim/P_sf"/>
</dbReference>
<dbReference type="InterPro" id="IPR050428">
    <property type="entry name" value="TCS_sensor_his_kinase"/>
</dbReference>
<dbReference type="RefSeq" id="WP_031576640.1">
    <property type="nucleotide sequence ID" value="NZ_FNDZ01000005.1"/>
</dbReference>
<keyword evidence="5" id="KW-0808">Transferase</keyword>
<dbReference type="CDD" id="cd00082">
    <property type="entry name" value="HisKA"/>
    <property type="match status" value="1"/>
</dbReference>
<dbReference type="PANTHER" id="PTHR45436">
    <property type="entry name" value="SENSOR HISTIDINE KINASE YKOH"/>
    <property type="match status" value="1"/>
</dbReference>
<dbReference type="InterPro" id="IPR004358">
    <property type="entry name" value="Sig_transdc_His_kin-like_C"/>
</dbReference>
<accession>A0A1G8P9X0</accession>
<dbReference type="GO" id="GO:0005886">
    <property type="term" value="C:plasma membrane"/>
    <property type="evidence" value="ECO:0007669"/>
    <property type="project" value="TreeGrafter"/>
</dbReference>
<keyword evidence="7 14" id="KW-0418">Kinase</keyword>
<feature type="transmembrane region" description="Helical" evidence="11">
    <location>
        <begin position="148"/>
        <end position="170"/>
    </location>
</feature>
<dbReference type="Pfam" id="PF02518">
    <property type="entry name" value="HATPase_c"/>
    <property type="match status" value="1"/>
</dbReference>
<dbReference type="EC" id="2.7.13.3" evidence="3"/>
<evidence type="ECO:0000256" key="7">
    <source>
        <dbReference type="ARBA" id="ARBA00022777"/>
    </source>
</evidence>
<dbReference type="AlphaFoldDB" id="A0A1G8P9X0"/>
<evidence type="ECO:0000259" key="12">
    <source>
        <dbReference type="PROSITE" id="PS50109"/>
    </source>
</evidence>
<evidence type="ECO:0000256" key="11">
    <source>
        <dbReference type="SAM" id="Phobius"/>
    </source>
</evidence>
<proteinExistence type="predicted"/>
<feature type="domain" description="HAMP" evidence="13">
    <location>
        <begin position="173"/>
        <end position="226"/>
    </location>
</feature>
<dbReference type="Gene3D" id="1.10.287.130">
    <property type="match status" value="1"/>
</dbReference>